<sequence>MNASTTVPPRRLELLDTSVLLEILEVPYESDRSVEVVEEFQAKCDAGVELQIPMATVLETGAHIRKIKVPKEPEARKKCANKFSRFLEAALKGEAPWAFTSFSWDDKVIRALLDGQGHGYGLERSLGDGVFEIGDLTIVEEWRLSSKNFNRKVVDVDVWTLDDTLRGVIDDLRGC</sequence>
<dbReference type="AlphaFoldDB" id="A0A508BKX6"/>
<dbReference type="EMBL" id="VICC01000001">
    <property type="protein sequence ID" value="TQD63350.1"/>
    <property type="molecule type" value="Genomic_DNA"/>
</dbReference>
<accession>A0A508BKX6</accession>
<comment type="caution">
    <text evidence="1">The sequence shown here is derived from an EMBL/GenBank/DDBJ whole genome shotgun (WGS) entry which is preliminary data.</text>
</comment>
<dbReference type="RefSeq" id="WP_141406010.1">
    <property type="nucleotide sequence ID" value="NZ_CP066060.1"/>
</dbReference>
<dbReference type="GeneID" id="64214015"/>
<evidence type="ECO:0000313" key="2">
    <source>
        <dbReference type="Proteomes" id="UP000317942"/>
    </source>
</evidence>
<organism evidence="1 2">
    <name type="scientific">Actinomyces oris</name>
    <dbReference type="NCBI Taxonomy" id="544580"/>
    <lineage>
        <taxon>Bacteria</taxon>
        <taxon>Bacillati</taxon>
        <taxon>Actinomycetota</taxon>
        <taxon>Actinomycetes</taxon>
        <taxon>Actinomycetales</taxon>
        <taxon>Actinomycetaceae</taxon>
        <taxon>Actinomyces</taxon>
    </lineage>
</organism>
<reference evidence="1 2" key="1">
    <citation type="submission" date="2019-06" db="EMBL/GenBank/DDBJ databases">
        <title>Draft genome sequence of Actinomyces oris CCUG 34288T.</title>
        <authorList>
            <person name="Salva-Serra F."/>
            <person name="Cardew S."/>
            <person name="Moore E."/>
        </authorList>
    </citation>
    <scope>NUCLEOTIDE SEQUENCE [LARGE SCALE GENOMIC DNA]</scope>
    <source>
        <strain evidence="1 2">CCUG 34288</strain>
    </source>
</reference>
<protein>
    <submittedName>
        <fullName evidence="1">Uncharacterized protein</fullName>
    </submittedName>
</protein>
<evidence type="ECO:0000313" key="1">
    <source>
        <dbReference type="EMBL" id="TQD63350.1"/>
    </source>
</evidence>
<gene>
    <name evidence="1" type="ORF">FK267_01845</name>
</gene>
<proteinExistence type="predicted"/>
<dbReference type="Proteomes" id="UP000317942">
    <property type="component" value="Unassembled WGS sequence"/>
</dbReference>
<name>A0A508BKX6_9ACTO</name>